<dbReference type="Proteomes" id="UP000002009">
    <property type="component" value="Chromosome 16"/>
</dbReference>
<keyword evidence="2" id="KW-0378">Hydrolase</keyword>
<dbReference type="OMA" id="VCAQIVI"/>
<keyword evidence="3" id="KW-0479">Metal-binding</keyword>
<evidence type="ECO:0000256" key="1">
    <source>
        <dbReference type="ARBA" id="ARBA00006153"/>
    </source>
</evidence>
<keyword evidence="6" id="KW-1185">Reference proteome</keyword>
<organism evidence="5 6">
    <name type="scientific">Micromonas commoda (strain RCC299 / NOUM17 / CCMP2709)</name>
    <name type="common">Picoplanktonic green alga</name>
    <dbReference type="NCBI Taxonomy" id="296587"/>
    <lineage>
        <taxon>Eukaryota</taxon>
        <taxon>Viridiplantae</taxon>
        <taxon>Chlorophyta</taxon>
        <taxon>Mamiellophyceae</taxon>
        <taxon>Mamiellales</taxon>
        <taxon>Mamiellaceae</taxon>
        <taxon>Micromonas</taxon>
    </lineage>
</organism>
<feature type="binding site" evidence="3">
    <location>
        <position position="141"/>
    </location>
    <ligand>
        <name>Mn(2+)</name>
        <dbReference type="ChEBI" id="CHEBI:29035"/>
        <label>2</label>
    </ligand>
</feature>
<feature type="binding site" evidence="3">
    <location>
        <position position="202"/>
    </location>
    <ligand>
        <name>Mn(2+)</name>
        <dbReference type="ChEBI" id="CHEBI:29035"/>
        <label>2</label>
    </ligand>
</feature>
<dbReference type="SUPFAM" id="SSF55031">
    <property type="entry name" value="Bacterial exopeptidase dimerisation domain"/>
    <property type="match status" value="1"/>
</dbReference>
<dbReference type="GO" id="GO:0046872">
    <property type="term" value="F:metal ion binding"/>
    <property type="evidence" value="ECO:0007669"/>
    <property type="project" value="UniProtKB-KW"/>
</dbReference>
<feature type="binding site" evidence="3">
    <location>
        <position position="139"/>
    </location>
    <ligand>
        <name>Mn(2+)</name>
        <dbReference type="ChEBI" id="CHEBI:29035"/>
        <label>2</label>
    </ligand>
</feature>
<dbReference type="GeneID" id="8249658"/>
<dbReference type="FunCoup" id="C1EJ62">
    <property type="interactions" value="852"/>
</dbReference>
<feature type="binding site" evidence="3">
    <location>
        <position position="412"/>
    </location>
    <ligand>
        <name>Mn(2+)</name>
        <dbReference type="ChEBI" id="CHEBI:29035"/>
        <label>2</label>
    </ligand>
</feature>
<feature type="binding site" evidence="3">
    <location>
        <position position="175"/>
    </location>
    <ligand>
        <name>Mn(2+)</name>
        <dbReference type="ChEBI" id="CHEBI:29035"/>
        <label>2</label>
    </ligand>
</feature>
<comment type="cofactor">
    <cofactor evidence="3">
        <name>Mn(2+)</name>
        <dbReference type="ChEBI" id="CHEBI:29035"/>
    </cofactor>
    <text evidence="3">The Mn(2+) ion enhances activity.</text>
</comment>
<reference evidence="5 6" key="1">
    <citation type="journal article" date="2009" name="Science">
        <title>Green evolution and dynamic adaptations revealed by genomes of the marine picoeukaryotes Micromonas.</title>
        <authorList>
            <person name="Worden A.Z."/>
            <person name="Lee J.H."/>
            <person name="Mock T."/>
            <person name="Rouze P."/>
            <person name="Simmons M.P."/>
            <person name="Aerts A.L."/>
            <person name="Allen A.E."/>
            <person name="Cuvelier M.L."/>
            <person name="Derelle E."/>
            <person name="Everett M.V."/>
            <person name="Foulon E."/>
            <person name="Grimwood J."/>
            <person name="Gundlach H."/>
            <person name="Henrissat B."/>
            <person name="Napoli C."/>
            <person name="McDonald S.M."/>
            <person name="Parker M.S."/>
            <person name="Rombauts S."/>
            <person name="Salamov A."/>
            <person name="Von Dassow P."/>
            <person name="Badger J.H."/>
            <person name="Coutinho P.M."/>
            <person name="Demir E."/>
            <person name="Dubchak I."/>
            <person name="Gentemann C."/>
            <person name="Eikrem W."/>
            <person name="Gready J.E."/>
            <person name="John U."/>
            <person name="Lanier W."/>
            <person name="Lindquist E.A."/>
            <person name="Lucas S."/>
            <person name="Mayer K.F."/>
            <person name="Moreau H."/>
            <person name="Not F."/>
            <person name="Otillar R."/>
            <person name="Panaud O."/>
            <person name="Pangilinan J."/>
            <person name="Paulsen I."/>
            <person name="Piegu B."/>
            <person name="Poliakov A."/>
            <person name="Robbens S."/>
            <person name="Schmutz J."/>
            <person name="Toulza E."/>
            <person name="Wyss T."/>
            <person name="Zelensky A."/>
            <person name="Zhou K."/>
            <person name="Armbrust E.V."/>
            <person name="Bhattacharya D."/>
            <person name="Goodenough U.W."/>
            <person name="Van de Peer Y."/>
            <person name="Grigoriev I.V."/>
        </authorList>
    </citation>
    <scope>NUCLEOTIDE SEQUENCE [LARGE SCALE GENOMIC DNA]</scope>
    <source>
        <strain evidence="6">RCC299 / NOUM17</strain>
    </source>
</reference>
<dbReference type="RefSeq" id="XP_002506872.1">
    <property type="nucleotide sequence ID" value="XM_002506826.1"/>
</dbReference>
<evidence type="ECO:0000313" key="5">
    <source>
        <dbReference type="EMBL" id="ACO68130.1"/>
    </source>
</evidence>
<dbReference type="NCBIfam" id="TIGR01891">
    <property type="entry name" value="amidohydrolases"/>
    <property type="match status" value="1"/>
</dbReference>
<dbReference type="PANTHER" id="PTHR11014">
    <property type="entry name" value="PEPTIDASE M20 FAMILY MEMBER"/>
    <property type="match status" value="1"/>
</dbReference>
<dbReference type="FunFam" id="3.30.70.360:FF:000001">
    <property type="entry name" value="N-acetyldiaminopimelate deacetylase"/>
    <property type="match status" value="1"/>
</dbReference>
<dbReference type="Pfam" id="PF01546">
    <property type="entry name" value="Peptidase_M20"/>
    <property type="match status" value="1"/>
</dbReference>
<evidence type="ECO:0000256" key="4">
    <source>
        <dbReference type="SAM" id="SignalP"/>
    </source>
</evidence>
<feature type="signal peptide" evidence="4">
    <location>
        <begin position="1"/>
        <end position="22"/>
    </location>
</feature>
<keyword evidence="3" id="KW-0464">Manganese</keyword>
<keyword evidence="4" id="KW-0732">Signal</keyword>
<protein>
    <recommendedName>
        <fullName evidence="7">Peptidase M20 dimerisation domain-containing protein</fullName>
    </recommendedName>
</protein>
<dbReference type="InterPro" id="IPR017439">
    <property type="entry name" value="Amidohydrolase"/>
</dbReference>
<dbReference type="SUPFAM" id="SSF53187">
    <property type="entry name" value="Zn-dependent exopeptidases"/>
    <property type="match status" value="1"/>
</dbReference>
<dbReference type="GO" id="GO:0016787">
    <property type="term" value="F:hydrolase activity"/>
    <property type="evidence" value="ECO:0007669"/>
    <property type="project" value="UniProtKB-KW"/>
</dbReference>
<name>C1EJ62_MICCC</name>
<sequence length="444" mass="47253">MKLRAVLLLAAICVAPHVAVRADDACTDETCASHLNDLRGVLANAEDVADYVVRLRRELHLQPELMWTEHKTSAVVKRELTAMGVSFEEISAPGVVATIGSGSAPVVALRADMDALPVTEESDIPLERRSQIPGRMHACGHDGHTAMLLGAAKVLKSVEPELRGTVRLVFQPAEEGGAGARRMLEDGLRVMTPPIESSFALHNWPYPETPSGTVGTRSGTIMAGSGSFEITFTGAGGHAAVPHKNVDVVVCGAAAVMATQTIVSRLTDPLDSALVSTTIFKAGGEASNVMGDRAVLAGTFRALDKRTFEWLHGRIEHVAAATGAAHGCDVNVDFFPVSNGVRHEEYPPTVNDARAATLAREVATSMFGDDAVVDVAPVMPAEDFSFFAEEWPSAMMWLGAYNVTAGATWPLHSGKYVLDESVLHRGVAMHVAYATEFMSTGFRG</sequence>
<accession>C1EJ62</accession>
<proteinExistence type="inferred from homology"/>
<evidence type="ECO:0008006" key="7">
    <source>
        <dbReference type="Google" id="ProtNLM"/>
    </source>
</evidence>
<dbReference type="Gene3D" id="3.30.70.360">
    <property type="match status" value="1"/>
</dbReference>
<feature type="chain" id="PRO_5002909188" description="Peptidase M20 dimerisation domain-containing protein" evidence="4">
    <location>
        <begin position="23"/>
        <end position="444"/>
    </location>
</feature>
<dbReference type="eggNOG" id="ENOG502QQEM">
    <property type="taxonomic scope" value="Eukaryota"/>
</dbReference>
<dbReference type="InterPro" id="IPR036264">
    <property type="entry name" value="Bact_exopeptidase_dim_dom"/>
</dbReference>
<evidence type="ECO:0000256" key="2">
    <source>
        <dbReference type="ARBA" id="ARBA00022801"/>
    </source>
</evidence>
<dbReference type="PANTHER" id="PTHR11014:SF63">
    <property type="entry name" value="METALLOPEPTIDASE, PUTATIVE (AFU_ORTHOLOGUE AFUA_6G09600)-RELATED"/>
    <property type="match status" value="1"/>
</dbReference>
<dbReference type="InterPro" id="IPR002933">
    <property type="entry name" value="Peptidase_M20"/>
</dbReference>
<dbReference type="EMBL" id="CP001334">
    <property type="protein sequence ID" value="ACO68130.1"/>
    <property type="molecule type" value="Genomic_DNA"/>
</dbReference>
<dbReference type="Gene3D" id="3.40.630.10">
    <property type="entry name" value="Zn peptidases"/>
    <property type="match status" value="1"/>
</dbReference>
<dbReference type="OrthoDB" id="6119954at2759"/>
<gene>
    <name evidence="5" type="ORF">MICPUN_89067</name>
</gene>
<dbReference type="KEGG" id="mis:MICPUN_89067"/>
<comment type="similarity">
    <text evidence="1">Belongs to the peptidase M20 family.</text>
</comment>
<dbReference type="InParanoid" id="C1EJ62"/>
<evidence type="ECO:0000313" key="6">
    <source>
        <dbReference type="Proteomes" id="UP000002009"/>
    </source>
</evidence>
<evidence type="ECO:0000256" key="3">
    <source>
        <dbReference type="PIRSR" id="PIRSR005962-1"/>
    </source>
</evidence>
<dbReference type="AlphaFoldDB" id="C1EJ62"/>
<dbReference type="PIRSF" id="PIRSF005962">
    <property type="entry name" value="Pept_M20D_amidohydro"/>
    <property type="match status" value="1"/>
</dbReference>